<dbReference type="OrthoDB" id="260790at2"/>
<feature type="chain" id="PRO_5012840132" description="Secreted protein" evidence="1">
    <location>
        <begin position="22"/>
        <end position="426"/>
    </location>
</feature>
<feature type="signal peptide" evidence="1">
    <location>
        <begin position="1"/>
        <end position="21"/>
    </location>
</feature>
<organism evidence="2 3">
    <name type="scientific">Fuerstiella marisgermanici</name>
    <dbReference type="NCBI Taxonomy" id="1891926"/>
    <lineage>
        <taxon>Bacteria</taxon>
        <taxon>Pseudomonadati</taxon>
        <taxon>Planctomycetota</taxon>
        <taxon>Planctomycetia</taxon>
        <taxon>Planctomycetales</taxon>
        <taxon>Planctomycetaceae</taxon>
        <taxon>Fuerstiella</taxon>
    </lineage>
</organism>
<evidence type="ECO:0000313" key="2">
    <source>
        <dbReference type="EMBL" id="APZ97007.1"/>
    </source>
</evidence>
<evidence type="ECO:0000313" key="3">
    <source>
        <dbReference type="Proteomes" id="UP000187735"/>
    </source>
</evidence>
<dbReference type="RefSeq" id="WP_077027960.1">
    <property type="nucleotide sequence ID" value="NZ_CP017641.1"/>
</dbReference>
<gene>
    <name evidence="2" type="ORF">Fuma_06685</name>
</gene>
<evidence type="ECO:0008006" key="4">
    <source>
        <dbReference type="Google" id="ProtNLM"/>
    </source>
</evidence>
<sequence length="426" mass="47069" precursor="true">MRVFYAVVCSLAILSTPAAIACPLCLAPSQTWSEMIAASDIVMLAELATIDEGSDTQRPFAIFQILDVHKGKQHVAKAKTICIDDYVYGKKGDHYLIKAAFTDADTPQIMETFATAAPVAPDKATTKVRKVSATSEDVTKSSSTPAKVLTWDSPEPVTAAAWQYVTEAPEPEIESIDRLTYFLSFLEHADGLVAADAWGEFAKSEYGDIKSLKDSFDNEKLRTWIADAATSPERLSLYGLMLGMSGTASDAEFLQQQIGLPQGEDLRFGCEGLMGGLLVLSGEKGLTFLEDSRLKNSAVPTFEVYAVVQAVQFLWNHEPEAIGKQRLRRAIHPLLQREELREIAIIDLARWEDWTLVDKLSGVYKSCKADDERTTRAIVGYLLTLDKASEAGDESAMQGRDAANKLLEHIRSENKRLVKLVERQQR</sequence>
<protein>
    <recommendedName>
        <fullName evidence="4">Secreted protein</fullName>
    </recommendedName>
</protein>
<keyword evidence="1" id="KW-0732">Signal</keyword>
<dbReference type="Proteomes" id="UP000187735">
    <property type="component" value="Chromosome"/>
</dbReference>
<dbReference type="KEGG" id="fmr:Fuma_06685"/>
<keyword evidence="3" id="KW-1185">Reference proteome</keyword>
<dbReference type="EMBL" id="CP017641">
    <property type="protein sequence ID" value="APZ97007.1"/>
    <property type="molecule type" value="Genomic_DNA"/>
</dbReference>
<name>A0A1P8WSG7_9PLAN</name>
<proteinExistence type="predicted"/>
<accession>A0A1P8WSG7</accession>
<dbReference type="AlphaFoldDB" id="A0A1P8WSG7"/>
<evidence type="ECO:0000256" key="1">
    <source>
        <dbReference type="SAM" id="SignalP"/>
    </source>
</evidence>
<reference evidence="2 3" key="1">
    <citation type="journal article" date="2016" name="Front. Microbiol.">
        <title>Fuerstia marisgermanicae gen. nov., sp. nov., an Unusual Member of the Phylum Planctomycetes from the German Wadden Sea.</title>
        <authorList>
            <person name="Kohn T."/>
            <person name="Heuer A."/>
            <person name="Jogler M."/>
            <person name="Vollmers J."/>
            <person name="Boedeker C."/>
            <person name="Bunk B."/>
            <person name="Rast P."/>
            <person name="Borchert D."/>
            <person name="Glockner I."/>
            <person name="Freese H.M."/>
            <person name="Klenk H.P."/>
            <person name="Overmann J."/>
            <person name="Kaster A.K."/>
            <person name="Rohde M."/>
            <person name="Wiegand S."/>
            <person name="Jogler C."/>
        </authorList>
    </citation>
    <scope>NUCLEOTIDE SEQUENCE [LARGE SCALE GENOMIC DNA]</scope>
    <source>
        <strain evidence="2 3">NH11</strain>
    </source>
</reference>
<dbReference type="PROSITE" id="PS51257">
    <property type="entry name" value="PROKAR_LIPOPROTEIN"/>
    <property type="match status" value="1"/>
</dbReference>